<dbReference type="PANTHER" id="PTHR43691">
    <property type="entry name" value="URIDINE PHOSPHORYLASE"/>
    <property type="match status" value="1"/>
</dbReference>
<keyword evidence="9" id="KW-1185">Reference proteome</keyword>
<dbReference type="CDD" id="cd09006">
    <property type="entry name" value="PNP_EcPNPI-like"/>
    <property type="match status" value="1"/>
</dbReference>
<dbReference type="eggNOG" id="COG0813">
    <property type="taxonomic scope" value="Bacteria"/>
</dbReference>
<reference evidence="9" key="2">
    <citation type="submission" date="2011-04" db="EMBL/GenBank/DDBJ databases">
        <title>The complete genome of chromosome of Treponema succinifaciens DSM 2489.</title>
        <authorList>
            <person name="Lucas S."/>
            <person name="Copeland A."/>
            <person name="Lapidus A."/>
            <person name="Bruce D."/>
            <person name="Goodwin L."/>
            <person name="Pitluck S."/>
            <person name="Peters L."/>
            <person name="Kyrpides N."/>
            <person name="Mavromatis K."/>
            <person name="Ivanova N."/>
            <person name="Ovchinnikova G."/>
            <person name="Teshima H."/>
            <person name="Detter J.C."/>
            <person name="Tapia R."/>
            <person name="Han C."/>
            <person name="Land M."/>
            <person name="Hauser L."/>
            <person name="Markowitz V."/>
            <person name="Cheng J.-F."/>
            <person name="Hugenholtz P."/>
            <person name="Woyke T."/>
            <person name="Wu D."/>
            <person name="Gronow S."/>
            <person name="Wellnitz S."/>
            <person name="Brambilla E."/>
            <person name="Klenk H.-P."/>
            <person name="Eisen J.A."/>
        </authorList>
    </citation>
    <scope>NUCLEOTIDE SEQUENCE [LARGE SCALE GENOMIC DNA]</scope>
    <source>
        <strain evidence="9">ATCC 33096 / DSM 2489 / 6091</strain>
    </source>
</reference>
<dbReference type="GeneID" id="302998988"/>
<dbReference type="NCBIfam" id="TIGR00107">
    <property type="entry name" value="deoD"/>
    <property type="match status" value="1"/>
</dbReference>
<name>F2NW11_TRES6</name>
<evidence type="ECO:0000256" key="3">
    <source>
        <dbReference type="ARBA" id="ARBA00021980"/>
    </source>
</evidence>
<dbReference type="InterPro" id="IPR018016">
    <property type="entry name" value="Nucleoside_phosphorylase_CS"/>
</dbReference>
<dbReference type="GO" id="GO:0004731">
    <property type="term" value="F:purine-nucleoside phosphorylase activity"/>
    <property type="evidence" value="ECO:0007669"/>
    <property type="project" value="InterPro"/>
</dbReference>
<evidence type="ECO:0000256" key="5">
    <source>
        <dbReference type="ARBA" id="ARBA00022679"/>
    </source>
</evidence>
<dbReference type="GO" id="GO:0006152">
    <property type="term" value="P:purine nucleoside catabolic process"/>
    <property type="evidence" value="ECO:0007669"/>
    <property type="project" value="TreeGrafter"/>
</dbReference>
<dbReference type="GO" id="GO:0004850">
    <property type="term" value="F:uridine phosphorylase activity"/>
    <property type="evidence" value="ECO:0007669"/>
    <property type="project" value="UniProtKB-EC"/>
</dbReference>
<dbReference type="EMBL" id="CP002631">
    <property type="protein sequence ID" value="AEB14738.1"/>
    <property type="molecule type" value="Genomic_DNA"/>
</dbReference>
<evidence type="ECO:0000259" key="7">
    <source>
        <dbReference type="Pfam" id="PF01048"/>
    </source>
</evidence>
<dbReference type="HOGENOM" id="CLU_068457_2_0_12"/>
<evidence type="ECO:0000256" key="6">
    <source>
        <dbReference type="ARBA" id="ARBA00048447"/>
    </source>
</evidence>
<evidence type="ECO:0000256" key="1">
    <source>
        <dbReference type="ARBA" id="ARBA00010456"/>
    </source>
</evidence>
<dbReference type="OrthoDB" id="9782889at2"/>
<dbReference type="EC" id="2.4.2.3" evidence="2"/>
<dbReference type="STRING" id="869209.Tresu_1848"/>
<keyword evidence="5 8" id="KW-0808">Transferase</keyword>
<dbReference type="KEGG" id="tsu:Tresu_1848"/>
<sequence>MSTHINAKEGDIAEAVLLPGDPLRAKFIAENFLQDAKCYNEVRGMYGFTGLYNGKRVSVQGTGMGQPSLSIYVNELFQFYNVQKAVRVGTCGAVQKDIALRDVILAEGACSDSGLNTMRFNGLHFAPVADFELLTKAYSAAEKIGIKPNVGLCVSSDMFYDPTENWKLWAEYGVMGVEMEAAELYTLAAKFKRKALAVLTVSDHILLGGETSAEERQVTFTNMMKIALEAVTA</sequence>
<dbReference type="InterPro" id="IPR000845">
    <property type="entry name" value="Nucleoside_phosphorylase_d"/>
</dbReference>
<keyword evidence="4 8" id="KW-0328">Glycosyltransferase</keyword>
<dbReference type="PANTHER" id="PTHR43691:SF11">
    <property type="entry name" value="FI09636P-RELATED"/>
    <property type="match status" value="1"/>
</dbReference>
<evidence type="ECO:0000256" key="4">
    <source>
        <dbReference type="ARBA" id="ARBA00022676"/>
    </source>
</evidence>
<protein>
    <recommendedName>
        <fullName evidence="3">Uridine phosphorylase</fullName>
        <ecNumber evidence="2">2.4.2.3</ecNumber>
    </recommendedName>
</protein>
<dbReference type="InterPro" id="IPR035994">
    <property type="entry name" value="Nucleoside_phosphorylase_sf"/>
</dbReference>
<evidence type="ECO:0000313" key="8">
    <source>
        <dbReference type="EMBL" id="AEB14738.1"/>
    </source>
</evidence>
<accession>F2NW11</accession>
<dbReference type="Pfam" id="PF01048">
    <property type="entry name" value="PNP_UDP_1"/>
    <property type="match status" value="1"/>
</dbReference>
<reference evidence="8 9" key="1">
    <citation type="journal article" date="2011" name="Stand. Genomic Sci.">
        <title>Complete genome sequence of Treponema succinifaciens type strain (6091).</title>
        <authorList>
            <person name="Han C."/>
            <person name="Gronow S."/>
            <person name="Teshima H."/>
            <person name="Lapidus A."/>
            <person name="Nolan M."/>
            <person name="Lucas S."/>
            <person name="Hammon N."/>
            <person name="Deshpande S."/>
            <person name="Cheng J.F."/>
            <person name="Zeytun A."/>
            <person name="Tapia R."/>
            <person name="Goodwin L."/>
            <person name="Pitluck S."/>
            <person name="Liolios K."/>
            <person name="Pagani I."/>
            <person name="Ivanova N."/>
            <person name="Mavromatis K."/>
            <person name="Mikhailova N."/>
            <person name="Huntemann M."/>
            <person name="Pati A."/>
            <person name="Chen A."/>
            <person name="Palaniappan K."/>
            <person name="Land M."/>
            <person name="Hauser L."/>
            <person name="Brambilla E.M."/>
            <person name="Rohde M."/>
            <person name="Goker M."/>
            <person name="Woyke T."/>
            <person name="Bristow J."/>
            <person name="Eisen J.A."/>
            <person name="Markowitz V."/>
            <person name="Hugenholtz P."/>
            <person name="Kyrpides N.C."/>
            <person name="Klenk H.P."/>
            <person name="Detter J.C."/>
        </authorList>
    </citation>
    <scope>NUCLEOTIDE SEQUENCE [LARGE SCALE GENOMIC DNA]</scope>
    <source>
        <strain evidence="9">ATCC 33096 / DSM 2489 / 6091</strain>
    </source>
</reference>
<dbReference type="PROSITE" id="PS01232">
    <property type="entry name" value="PNP_UDP_1"/>
    <property type="match status" value="1"/>
</dbReference>
<organism evidence="8 9">
    <name type="scientific">Treponema succinifaciens (strain ATCC 33096 / DSM 2489 / 6091)</name>
    <dbReference type="NCBI Taxonomy" id="869209"/>
    <lineage>
        <taxon>Bacteria</taxon>
        <taxon>Pseudomonadati</taxon>
        <taxon>Spirochaetota</taxon>
        <taxon>Spirochaetia</taxon>
        <taxon>Spirochaetales</taxon>
        <taxon>Treponemataceae</taxon>
        <taxon>Treponema</taxon>
    </lineage>
</organism>
<feature type="domain" description="Nucleoside phosphorylase" evidence="7">
    <location>
        <begin position="16"/>
        <end position="223"/>
    </location>
</feature>
<dbReference type="NCBIfam" id="NF004489">
    <property type="entry name" value="PRK05819.1"/>
    <property type="match status" value="1"/>
</dbReference>
<dbReference type="GO" id="GO:0005829">
    <property type="term" value="C:cytosol"/>
    <property type="evidence" value="ECO:0007669"/>
    <property type="project" value="TreeGrafter"/>
</dbReference>
<evidence type="ECO:0000313" key="9">
    <source>
        <dbReference type="Proteomes" id="UP000006852"/>
    </source>
</evidence>
<dbReference type="SUPFAM" id="SSF53167">
    <property type="entry name" value="Purine and uridine phosphorylases"/>
    <property type="match status" value="1"/>
</dbReference>
<dbReference type="RefSeq" id="WP_013702019.1">
    <property type="nucleotide sequence ID" value="NC_015385.1"/>
</dbReference>
<gene>
    <name evidence="8" type="ordered locus">Tresu_1848</name>
</gene>
<proteinExistence type="inferred from homology"/>
<evidence type="ECO:0000256" key="2">
    <source>
        <dbReference type="ARBA" id="ARBA00011888"/>
    </source>
</evidence>
<dbReference type="InterPro" id="IPR004402">
    <property type="entry name" value="DeoD-type"/>
</dbReference>
<comment type="similarity">
    <text evidence="1">Belongs to the PNP/UDP phosphorylase family.</text>
</comment>
<dbReference type="HAMAP" id="MF_01627">
    <property type="entry name" value="Pur_nucleosid_phosp"/>
    <property type="match status" value="1"/>
</dbReference>
<dbReference type="AlphaFoldDB" id="F2NW11"/>
<dbReference type="Proteomes" id="UP000006852">
    <property type="component" value="Chromosome"/>
</dbReference>
<dbReference type="Gene3D" id="3.40.50.1580">
    <property type="entry name" value="Nucleoside phosphorylase domain"/>
    <property type="match status" value="1"/>
</dbReference>
<comment type="catalytic activity">
    <reaction evidence="6">
        <text>uridine + phosphate = alpha-D-ribose 1-phosphate + uracil</text>
        <dbReference type="Rhea" id="RHEA:24388"/>
        <dbReference type="ChEBI" id="CHEBI:16704"/>
        <dbReference type="ChEBI" id="CHEBI:17568"/>
        <dbReference type="ChEBI" id="CHEBI:43474"/>
        <dbReference type="ChEBI" id="CHEBI:57720"/>
        <dbReference type="EC" id="2.4.2.3"/>
    </reaction>
</comment>